<name>A0A7G7WCM0_9BACT</name>
<dbReference type="PRINTS" id="PR00095">
    <property type="entry name" value="ANTSNTHASEI"/>
</dbReference>
<gene>
    <name evidence="2" type="primary">pabB</name>
    <name evidence="2" type="ORF">H4317_08780</name>
</gene>
<protein>
    <submittedName>
        <fullName evidence="2">Aminodeoxychorismate synthase component I</fullName>
        <ecNumber evidence="2">2.6.1.85</ecNumber>
    </submittedName>
</protein>
<dbReference type="InterPro" id="IPR005801">
    <property type="entry name" value="ADC_synthase"/>
</dbReference>
<reference evidence="2 3" key="1">
    <citation type="submission" date="2020-08" db="EMBL/GenBank/DDBJ databases">
        <title>Hymenobacter sp. S2-20-2 genome sequencing.</title>
        <authorList>
            <person name="Jin L."/>
        </authorList>
    </citation>
    <scope>NUCLEOTIDE SEQUENCE [LARGE SCALE GENOMIC DNA]</scope>
    <source>
        <strain evidence="2 3">S2-20-2</strain>
    </source>
</reference>
<dbReference type="InterPro" id="IPR015890">
    <property type="entry name" value="Chorismate_C"/>
</dbReference>
<dbReference type="Gene3D" id="3.60.120.10">
    <property type="entry name" value="Anthranilate synthase"/>
    <property type="match status" value="1"/>
</dbReference>
<evidence type="ECO:0000313" key="2">
    <source>
        <dbReference type="EMBL" id="QNH64113.1"/>
    </source>
</evidence>
<organism evidence="2 3">
    <name type="scientific">Hymenobacter sediminicola</name>
    <dbReference type="NCBI Taxonomy" id="2761579"/>
    <lineage>
        <taxon>Bacteria</taxon>
        <taxon>Pseudomonadati</taxon>
        <taxon>Bacteroidota</taxon>
        <taxon>Cytophagia</taxon>
        <taxon>Cytophagales</taxon>
        <taxon>Hymenobacteraceae</taxon>
        <taxon>Hymenobacter</taxon>
    </lineage>
</organism>
<dbReference type="GO" id="GO:0009396">
    <property type="term" value="P:folic acid-containing compound biosynthetic process"/>
    <property type="evidence" value="ECO:0007669"/>
    <property type="project" value="InterPro"/>
</dbReference>
<dbReference type="EC" id="2.6.1.85" evidence="2"/>
<keyword evidence="3" id="KW-1185">Reference proteome</keyword>
<dbReference type="KEGG" id="hsk:H4317_08780"/>
<dbReference type="InterPro" id="IPR005802">
    <property type="entry name" value="ADC_synth_comp_1"/>
</dbReference>
<dbReference type="PANTHER" id="PTHR11236:SF50">
    <property type="entry name" value="AMINODEOXYCHORISMATE SYNTHASE COMPONENT 1"/>
    <property type="match status" value="1"/>
</dbReference>
<keyword evidence="2" id="KW-0808">Transferase</keyword>
<evidence type="ECO:0000313" key="3">
    <source>
        <dbReference type="Proteomes" id="UP000515489"/>
    </source>
</evidence>
<feature type="domain" description="Chorismate-utilising enzyme C-terminal" evidence="1">
    <location>
        <begin position="169"/>
        <end position="425"/>
    </location>
</feature>
<evidence type="ECO:0000259" key="1">
    <source>
        <dbReference type="Pfam" id="PF00425"/>
    </source>
</evidence>
<dbReference type="GO" id="GO:0000162">
    <property type="term" value="P:L-tryptophan biosynthetic process"/>
    <property type="evidence" value="ECO:0007669"/>
    <property type="project" value="TreeGrafter"/>
</dbReference>
<dbReference type="GO" id="GO:0046820">
    <property type="term" value="F:4-amino-4-deoxychorismate synthase activity"/>
    <property type="evidence" value="ECO:0007669"/>
    <property type="project" value="UniProtKB-EC"/>
</dbReference>
<dbReference type="Proteomes" id="UP000515489">
    <property type="component" value="Chromosome"/>
</dbReference>
<dbReference type="Pfam" id="PF00425">
    <property type="entry name" value="Chorismate_bind"/>
    <property type="match status" value="1"/>
</dbReference>
<dbReference type="NCBIfam" id="TIGR00553">
    <property type="entry name" value="pabB"/>
    <property type="match status" value="1"/>
</dbReference>
<dbReference type="AlphaFoldDB" id="A0A7G7WCM0"/>
<dbReference type="PANTHER" id="PTHR11236">
    <property type="entry name" value="AMINOBENZOATE/ANTHRANILATE SYNTHASE"/>
    <property type="match status" value="1"/>
</dbReference>
<dbReference type="SUPFAM" id="SSF56322">
    <property type="entry name" value="ADC synthase"/>
    <property type="match status" value="1"/>
</dbReference>
<keyword evidence="2" id="KW-0032">Aminotransferase</keyword>
<proteinExistence type="predicted"/>
<dbReference type="EMBL" id="CP060202">
    <property type="protein sequence ID" value="QNH64113.1"/>
    <property type="molecule type" value="Genomic_DNA"/>
</dbReference>
<sequence length="438" mass="49114">MRRLACPYLCAVLSAPLTVPLSSLPSDFRARALRWAAGFVHCAYLEPNNLPYPQGPFEHILGVADDAANAPRTLDQLRPWLLRSSASAPALGFLTYDVKNEIEALTSQNVSGLEWPQLHFFSPQTWFYWRQHEVELHGHTAGVLEAILATEVPVVSTPSVPALVPRMPKADYLRAVEAVREDILNGEVYELNLCQEFYAENVTLDPVDVFLRLNAASPAPFAGFFRHHHHVLLCASPERFLARRGPAIFSQPIKGTIRRGTTPTEDEHQRQTLLQDEKERAENLMIVDLVRNDLARVAQTGSVQVPELFGLYPFRHVWQMISTVQAELRPQVDLVDVLRATFPMGSMTGAPKIRAMQLIEHYEQTRRGLYSGSIGNVLPNGDFDFNVVIRSLQYRQDTGYLSFQVGSAITYDSVPEREYEECLLKARAILDVLGAAIG</sequence>
<accession>A0A7G7WCM0</accession>
<dbReference type="InterPro" id="IPR019999">
    <property type="entry name" value="Anth_synth_I-like"/>
</dbReference>